<keyword evidence="1" id="KW-0175">Coiled coil</keyword>
<dbReference type="EMBL" id="CP018889">
    <property type="protein sequence ID" value="QGX04094.1"/>
    <property type="molecule type" value="Genomic_DNA"/>
</dbReference>
<protein>
    <submittedName>
        <fullName evidence="2">Uncharacterized protein</fullName>
    </submittedName>
</protein>
<keyword evidence="3" id="KW-1185">Reference proteome</keyword>
<feature type="coiled-coil region" evidence="1">
    <location>
        <begin position="4"/>
        <end position="31"/>
    </location>
</feature>
<evidence type="ECO:0000256" key="1">
    <source>
        <dbReference type="SAM" id="Coils"/>
    </source>
</evidence>
<accession>A0A650GCS8</accession>
<evidence type="ECO:0000313" key="3">
    <source>
        <dbReference type="Proteomes" id="UP000234271"/>
    </source>
</evidence>
<sequence>MKTEKEIEERIKKLEEEQTRQEYELHNLEVQFIQTIQMPICLREQSNTLSR</sequence>
<evidence type="ECO:0000313" key="2">
    <source>
        <dbReference type="EMBL" id="QGX04094.1"/>
    </source>
</evidence>
<organism evidence="2 3">
    <name type="scientific">Beggiatoa leptomitoformis</name>
    <dbReference type="NCBI Taxonomy" id="288004"/>
    <lineage>
        <taxon>Bacteria</taxon>
        <taxon>Pseudomonadati</taxon>
        <taxon>Pseudomonadota</taxon>
        <taxon>Gammaproteobacteria</taxon>
        <taxon>Thiotrichales</taxon>
        <taxon>Thiotrichaceae</taxon>
        <taxon>Beggiatoa</taxon>
    </lineage>
</organism>
<dbReference type="AlphaFoldDB" id="A0A650GCS8"/>
<reference evidence="3" key="1">
    <citation type="submission" date="2016-12" db="EMBL/GenBank/DDBJ databases">
        <title>Complete Genome Sequence of Beggiatoa leptomitiformis D-401.</title>
        <authorList>
            <person name="Fomenkov A."/>
            <person name="Vincze T."/>
            <person name="Grabovich M."/>
            <person name="Anton B.P."/>
            <person name="Dubinina G."/>
            <person name="Orlova M."/>
            <person name="Belousova E."/>
            <person name="Roberts R.J."/>
        </authorList>
    </citation>
    <scope>NUCLEOTIDE SEQUENCE [LARGE SCALE GENOMIC DNA]</scope>
    <source>
        <strain evidence="3">D-401</strain>
    </source>
</reference>
<dbReference type="RefSeq" id="WP_161575460.1">
    <property type="nucleotide sequence ID" value="NZ_CP012373.2"/>
</dbReference>
<name>A0A650GCS8_9GAMM</name>
<dbReference type="Proteomes" id="UP000234271">
    <property type="component" value="Chromosome"/>
</dbReference>
<gene>
    <name evidence="2" type="ORF">BLE401_18650</name>
</gene>
<proteinExistence type="predicted"/>